<name>A0A0Q3KMS5_9HYPH</name>
<evidence type="ECO:0000313" key="4">
    <source>
        <dbReference type="Proteomes" id="UP000190130"/>
    </source>
</evidence>
<keyword evidence="3" id="KW-1185">Reference proteome</keyword>
<dbReference type="Pfam" id="PF02566">
    <property type="entry name" value="OsmC"/>
    <property type="match status" value="1"/>
</dbReference>
<dbReference type="EMBL" id="FUYX01000008">
    <property type="protein sequence ID" value="SKB95078.1"/>
    <property type="molecule type" value="Genomic_DNA"/>
</dbReference>
<dbReference type="EMBL" id="LMAR01000032">
    <property type="protein sequence ID" value="KQK30979.1"/>
    <property type="molecule type" value="Genomic_DNA"/>
</dbReference>
<dbReference type="InterPro" id="IPR015946">
    <property type="entry name" value="KH_dom-like_a/b"/>
</dbReference>
<dbReference type="Proteomes" id="UP000190130">
    <property type="component" value="Unassembled WGS sequence"/>
</dbReference>
<dbReference type="Proteomes" id="UP000051562">
    <property type="component" value="Unassembled WGS sequence"/>
</dbReference>
<dbReference type="PANTHER" id="PTHR39624">
    <property type="entry name" value="PROTEIN INVOLVED IN RIMO-MEDIATED BETA-METHYLTHIOLATION OF RIBOSOMAL PROTEIN S12 YCAO"/>
    <property type="match status" value="1"/>
</dbReference>
<sequence>MSSVHLVCHSGLAQEIRARTHGLKADEPVSAGGTDSGPAPYEILLSALAACTSLTLRMYADRKGWDLGRIEVEARFLRDANGEEAIRREVFFSKPQAQDAQERLAAVWEKTPVTKTLKRSLSITTTFRPQE</sequence>
<evidence type="ECO:0000313" key="2">
    <source>
        <dbReference type="EMBL" id="SKB95078.1"/>
    </source>
</evidence>
<dbReference type="Gene3D" id="3.30.300.20">
    <property type="match status" value="1"/>
</dbReference>
<dbReference type="InterPro" id="IPR036102">
    <property type="entry name" value="OsmC/Ohrsf"/>
</dbReference>
<reference evidence="2 4" key="2">
    <citation type="submission" date="2017-02" db="EMBL/GenBank/DDBJ databases">
        <authorList>
            <person name="Peterson S.W."/>
        </authorList>
    </citation>
    <scope>NUCLEOTIDE SEQUENCE [LARGE SCALE GENOMIC DNA]</scope>
    <source>
        <strain evidence="2 4">DSM 9653</strain>
    </source>
</reference>
<dbReference type="OrthoDB" id="9789573at2"/>
<evidence type="ECO:0000313" key="1">
    <source>
        <dbReference type="EMBL" id="KQK30979.1"/>
    </source>
</evidence>
<dbReference type="AlphaFoldDB" id="A0A0Q3KMS5"/>
<dbReference type="STRING" id="53254.SAMN05660750_03231"/>
<dbReference type="SUPFAM" id="SSF82784">
    <property type="entry name" value="OsmC-like"/>
    <property type="match status" value="1"/>
</dbReference>
<organism evidence="1 3">
    <name type="scientific">Bosea thiooxidans</name>
    <dbReference type="NCBI Taxonomy" id="53254"/>
    <lineage>
        <taxon>Bacteria</taxon>
        <taxon>Pseudomonadati</taxon>
        <taxon>Pseudomonadota</taxon>
        <taxon>Alphaproteobacteria</taxon>
        <taxon>Hyphomicrobiales</taxon>
        <taxon>Boseaceae</taxon>
        <taxon>Bosea</taxon>
    </lineage>
</organism>
<proteinExistence type="predicted"/>
<reference evidence="1 3" key="1">
    <citation type="submission" date="2015-10" db="EMBL/GenBank/DDBJ databases">
        <title>Draft genome of Bosea thiooxidans.</title>
        <authorList>
            <person name="Wang X."/>
        </authorList>
    </citation>
    <scope>NUCLEOTIDE SEQUENCE [LARGE SCALE GENOMIC DNA]</scope>
    <source>
        <strain evidence="1 3">CGMCC 9174</strain>
    </source>
</reference>
<dbReference type="PANTHER" id="PTHR39624:SF2">
    <property type="entry name" value="OSMC-LIKE PROTEIN"/>
    <property type="match status" value="1"/>
</dbReference>
<gene>
    <name evidence="1" type="ORF">ARD30_11940</name>
    <name evidence="2" type="ORF">SAMN05660750_03231</name>
</gene>
<accession>A0A0Q3KMS5</accession>
<dbReference type="RefSeq" id="WP_055727807.1">
    <property type="nucleotide sequence ID" value="NZ_FUYX01000008.1"/>
</dbReference>
<dbReference type="InterPro" id="IPR003718">
    <property type="entry name" value="OsmC/Ohr_fam"/>
</dbReference>
<protein>
    <submittedName>
        <fullName evidence="1">Osmotically inducible protein C</fullName>
    </submittedName>
    <submittedName>
        <fullName evidence="2">Putative redox protein</fullName>
    </submittedName>
</protein>
<evidence type="ECO:0000313" key="3">
    <source>
        <dbReference type="Proteomes" id="UP000051562"/>
    </source>
</evidence>